<organism evidence="6 7">
    <name type="scientific">Candidatus Magasanikbacteria bacterium CG_4_10_14_0_2_um_filter_33_14</name>
    <dbReference type="NCBI Taxonomy" id="1974636"/>
    <lineage>
        <taxon>Bacteria</taxon>
        <taxon>Candidatus Magasanikiibacteriota</taxon>
    </lineage>
</organism>
<dbReference type="GO" id="GO:0006400">
    <property type="term" value="P:tRNA modification"/>
    <property type="evidence" value="ECO:0007669"/>
    <property type="project" value="TreeGrafter"/>
</dbReference>
<accession>A0A2M7VA22</accession>
<sequence length="318" mass="37342">MNKILESCHFVSEQSQHVKINENKIIEFSNNFLQKNVTHWFANSPFTLTKIKTEELLNFLLIFNSINFSYWGKPKWQITYKDKEIKGGSYCMITSLGKALENNFPILDAKYLSEIDENDFAKILEGNIQIPLFKERLQIVREIGKSLLENFSGSFSNLIKQTQNDSQKLLDLLIKYFPSFQDEATYKGEKIYFYKRAQVLINDISQVCREEFCQIKNTNKLTACADYKVPFVLRRLGILEYDESLSHKIDNKIELEKNSEEEIEIRANTVWANEIIKQKVQENFPNITAIQINDSLWLEGRKDFPEDRPYHLTRTTAY</sequence>
<name>A0A2M7VA22_9BACT</name>
<evidence type="ECO:0000256" key="3">
    <source>
        <dbReference type="ARBA" id="ARBA00035306"/>
    </source>
</evidence>
<evidence type="ECO:0000256" key="2">
    <source>
        <dbReference type="ARBA" id="ARBA00035119"/>
    </source>
</evidence>
<dbReference type="Pfam" id="PF10343">
    <property type="entry name" value="Q_salvage"/>
    <property type="match status" value="1"/>
</dbReference>
<keyword evidence="1" id="KW-0378">Hydrolase</keyword>
<dbReference type="PANTHER" id="PTHR21314">
    <property type="entry name" value="QUEUOSINE 5'-PHOSPHATE N-GLYCOSYLASE_HYDROLASE-RELATED"/>
    <property type="match status" value="1"/>
</dbReference>
<dbReference type="GO" id="GO:0016787">
    <property type="term" value="F:hydrolase activity"/>
    <property type="evidence" value="ECO:0007669"/>
    <property type="project" value="UniProtKB-KW"/>
</dbReference>
<evidence type="ECO:0000313" key="7">
    <source>
        <dbReference type="Proteomes" id="UP000231453"/>
    </source>
</evidence>
<comment type="caution">
    <text evidence="6">The sequence shown here is derived from an EMBL/GenBank/DDBJ whole genome shotgun (WGS) entry which is preliminary data.</text>
</comment>
<comment type="similarity">
    <text evidence="2">Belongs to the QNG1 protein family.</text>
</comment>
<dbReference type="InterPro" id="IPR019438">
    <property type="entry name" value="Q_salvage"/>
</dbReference>
<dbReference type="PANTHER" id="PTHR21314:SF0">
    <property type="entry name" value="QUEUOSINE 5'-PHOSPHATE N-GLYCOSYLASE_HYDROLASE"/>
    <property type="match status" value="1"/>
</dbReference>
<gene>
    <name evidence="6" type="ORF">COX80_03365</name>
</gene>
<dbReference type="AlphaFoldDB" id="A0A2M7VA22"/>
<evidence type="ECO:0000256" key="1">
    <source>
        <dbReference type="ARBA" id="ARBA00022801"/>
    </source>
</evidence>
<evidence type="ECO:0000256" key="4">
    <source>
        <dbReference type="ARBA" id="ARBA00035393"/>
    </source>
</evidence>
<dbReference type="Proteomes" id="UP000231453">
    <property type="component" value="Unassembled WGS sequence"/>
</dbReference>
<evidence type="ECO:0000256" key="5">
    <source>
        <dbReference type="ARBA" id="ARBA00048204"/>
    </source>
</evidence>
<protein>
    <recommendedName>
        <fullName evidence="3">Queuosine 5'-phosphate N-glycosylase/hydrolase</fullName>
    </recommendedName>
    <alternativeName>
        <fullName evidence="4">Queuosine-nucleotide N-glycosylase/hydrolase</fullName>
    </alternativeName>
</protein>
<reference evidence="7" key="1">
    <citation type="submission" date="2017-09" db="EMBL/GenBank/DDBJ databases">
        <title>Depth-based differentiation of microbial function through sediment-hosted aquifers and enrichment of novel symbionts in the deep terrestrial subsurface.</title>
        <authorList>
            <person name="Probst A.J."/>
            <person name="Ladd B."/>
            <person name="Jarett J.K."/>
            <person name="Geller-Mcgrath D.E."/>
            <person name="Sieber C.M.K."/>
            <person name="Emerson J.B."/>
            <person name="Anantharaman K."/>
            <person name="Thomas B.C."/>
            <person name="Malmstrom R."/>
            <person name="Stieglmeier M."/>
            <person name="Klingl A."/>
            <person name="Woyke T."/>
            <person name="Ryan C.M."/>
            <person name="Banfield J.F."/>
        </authorList>
    </citation>
    <scope>NUCLEOTIDE SEQUENCE [LARGE SCALE GENOMIC DNA]</scope>
</reference>
<dbReference type="EMBL" id="PFPL01000045">
    <property type="protein sequence ID" value="PIZ95747.1"/>
    <property type="molecule type" value="Genomic_DNA"/>
</dbReference>
<proteinExistence type="inferred from homology"/>
<comment type="catalytic activity">
    <reaction evidence="5">
        <text>queuosine 5'-phosphate + H2O = queuine + D-ribose 5-phosphate</text>
        <dbReference type="Rhea" id="RHEA:75387"/>
        <dbReference type="ChEBI" id="CHEBI:15377"/>
        <dbReference type="ChEBI" id="CHEBI:17433"/>
        <dbReference type="ChEBI" id="CHEBI:78346"/>
        <dbReference type="ChEBI" id="CHEBI:194371"/>
    </reaction>
    <physiologicalReaction direction="left-to-right" evidence="5">
        <dbReference type="Rhea" id="RHEA:75388"/>
    </physiologicalReaction>
</comment>
<evidence type="ECO:0000313" key="6">
    <source>
        <dbReference type="EMBL" id="PIZ95747.1"/>
    </source>
</evidence>